<dbReference type="PANTHER" id="PTHR30629:SF2">
    <property type="entry name" value="PROPHAGE INTEGRASE INTS-RELATED"/>
    <property type="match status" value="1"/>
</dbReference>
<dbReference type="eggNOG" id="COG0582">
    <property type="taxonomic scope" value="Bacteria"/>
</dbReference>
<evidence type="ECO:0000259" key="7">
    <source>
        <dbReference type="PROSITE" id="PS51900"/>
    </source>
</evidence>
<dbReference type="Proteomes" id="UP000013117">
    <property type="component" value="Unassembled WGS sequence"/>
</dbReference>
<evidence type="ECO:0000313" key="8">
    <source>
        <dbReference type="EMBL" id="ENV34577.1"/>
    </source>
</evidence>
<dbReference type="InterPro" id="IPR050808">
    <property type="entry name" value="Phage_Integrase"/>
</dbReference>
<dbReference type="GO" id="GO:0006310">
    <property type="term" value="P:DNA recombination"/>
    <property type="evidence" value="ECO:0007669"/>
    <property type="project" value="UniProtKB-KW"/>
</dbReference>
<keyword evidence="2" id="KW-0229">DNA integration</keyword>
<dbReference type="PANTHER" id="PTHR30629">
    <property type="entry name" value="PROPHAGE INTEGRASE"/>
    <property type="match status" value="1"/>
</dbReference>
<dbReference type="InterPro" id="IPR038488">
    <property type="entry name" value="Integrase_DNA-bd_sf"/>
</dbReference>
<dbReference type="AlphaFoldDB" id="N8YCW3"/>
<accession>N8YCW3</accession>
<dbReference type="Pfam" id="PF00589">
    <property type="entry name" value="Phage_integrase"/>
    <property type="match status" value="1"/>
</dbReference>
<dbReference type="GO" id="GO:0015074">
    <property type="term" value="P:DNA integration"/>
    <property type="evidence" value="ECO:0007669"/>
    <property type="project" value="UniProtKB-KW"/>
</dbReference>
<dbReference type="Gene3D" id="1.10.443.10">
    <property type="entry name" value="Intergrase catalytic core"/>
    <property type="match status" value="1"/>
</dbReference>
<gene>
    <name evidence="8" type="ORF">F960_01315</name>
</gene>
<dbReference type="SUPFAM" id="SSF56349">
    <property type="entry name" value="DNA breaking-rejoining enzymes"/>
    <property type="match status" value="1"/>
</dbReference>
<comment type="similarity">
    <text evidence="1">Belongs to the 'phage' integrase family.</text>
</comment>
<dbReference type="EMBL" id="APPN01000054">
    <property type="protein sequence ID" value="ENV34577.1"/>
    <property type="molecule type" value="Genomic_DNA"/>
</dbReference>
<dbReference type="RefSeq" id="WP_004859349.1">
    <property type="nucleotide sequence ID" value="NZ_ASYY01000054.1"/>
</dbReference>
<dbReference type="PROSITE" id="PS51898">
    <property type="entry name" value="TYR_RECOMBINASE"/>
    <property type="match status" value="1"/>
</dbReference>
<dbReference type="InterPro" id="IPR011010">
    <property type="entry name" value="DNA_brk_join_enz"/>
</dbReference>
<organism evidence="8 9">
    <name type="scientific">Acinetobacter gerneri DSM 14967 = CIP 107464 = MTCC 9824</name>
    <dbReference type="NCBI Taxonomy" id="1120926"/>
    <lineage>
        <taxon>Bacteria</taxon>
        <taxon>Pseudomonadati</taxon>
        <taxon>Pseudomonadota</taxon>
        <taxon>Gammaproteobacteria</taxon>
        <taxon>Moraxellales</taxon>
        <taxon>Moraxellaceae</taxon>
        <taxon>Acinetobacter</taxon>
    </lineage>
</organism>
<dbReference type="InterPro" id="IPR002104">
    <property type="entry name" value="Integrase_catalytic"/>
</dbReference>
<feature type="domain" description="Core-binding (CB)" evidence="7">
    <location>
        <begin position="94"/>
        <end position="183"/>
    </location>
</feature>
<dbReference type="PROSITE" id="PS51900">
    <property type="entry name" value="CB"/>
    <property type="match status" value="1"/>
</dbReference>
<dbReference type="InterPro" id="IPR053876">
    <property type="entry name" value="Phage_int_M"/>
</dbReference>
<dbReference type="GeneID" id="84208714"/>
<keyword evidence="3 5" id="KW-0238">DNA-binding</keyword>
<dbReference type="InterPro" id="IPR010998">
    <property type="entry name" value="Integrase_recombinase_N"/>
</dbReference>
<dbReference type="InterPro" id="IPR013762">
    <property type="entry name" value="Integrase-like_cat_sf"/>
</dbReference>
<dbReference type="GO" id="GO:0003677">
    <property type="term" value="F:DNA binding"/>
    <property type="evidence" value="ECO:0007669"/>
    <property type="project" value="UniProtKB-UniRule"/>
</dbReference>
<dbReference type="HOGENOM" id="CLU_027562_0_0_6"/>
<dbReference type="OrthoDB" id="9795573at2"/>
<sequence length="395" mass="46128">MLSDTKIKSLKPAEKIYRVLDSMGLCIEVRPNGRKYWRYRYQWEKKSTTLGLGEYPNVLLAEARKKRDDAKTLILSGVNPLSEKKSKENTEKITTFKSIAQEYRDEHLKNKSERYINQFNTSMQKDVYKVIGDKDIRTVTSADILLILKNTTKRVKRQKNYGTGESTALQNKQFIGAVIRYAIMTLRTEYDPTQAVTGVIKRPPIEHARPLTKEEKKQVRTNLENYNGTETVRNAGMILLYAMLRTIEIRRLLWEWVDFQEKTITFPKNAMKKNRIHILPMSSQVYEVLQRQHKISNNREFVFPAVYKSVGMLSASTLNRMLEYVGLNNVSAHDFRATASTSLYEKGYEEAWVERQLAHAESNKTKASYDHSKHLQQRRKMMQDWADIVDGWRDL</sequence>
<dbReference type="PATRIC" id="fig|1120926.3.peg.1264"/>
<dbReference type="InterPro" id="IPR025166">
    <property type="entry name" value="Integrase_DNA_bind_dom"/>
</dbReference>
<proteinExistence type="inferred from homology"/>
<evidence type="ECO:0000256" key="5">
    <source>
        <dbReference type="PROSITE-ProRule" id="PRU01248"/>
    </source>
</evidence>
<evidence type="ECO:0000256" key="2">
    <source>
        <dbReference type="ARBA" id="ARBA00022908"/>
    </source>
</evidence>
<name>N8YCW3_9GAMM</name>
<dbReference type="Gene3D" id="3.30.160.390">
    <property type="entry name" value="Integrase, DNA-binding domain"/>
    <property type="match status" value="1"/>
</dbReference>
<evidence type="ECO:0000259" key="6">
    <source>
        <dbReference type="PROSITE" id="PS51898"/>
    </source>
</evidence>
<evidence type="ECO:0000256" key="4">
    <source>
        <dbReference type="ARBA" id="ARBA00023172"/>
    </source>
</evidence>
<comment type="caution">
    <text evidence="8">The sequence shown here is derived from an EMBL/GenBank/DDBJ whole genome shotgun (WGS) entry which is preliminary data.</text>
</comment>
<dbReference type="InterPro" id="IPR044068">
    <property type="entry name" value="CB"/>
</dbReference>
<dbReference type="Pfam" id="PF13356">
    <property type="entry name" value="Arm-DNA-bind_3"/>
    <property type="match status" value="1"/>
</dbReference>
<keyword evidence="9" id="KW-1185">Reference proteome</keyword>
<evidence type="ECO:0000256" key="3">
    <source>
        <dbReference type="ARBA" id="ARBA00023125"/>
    </source>
</evidence>
<feature type="domain" description="Tyr recombinase" evidence="6">
    <location>
        <begin position="206"/>
        <end position="383"/>
    </location>
</feature>
<keyword evidence="4" id="KW-0233">DNA recombination</keyword>
<evidence type="ECO:0008006" key="10">
    <source>
        <dbReference type="Google" id="ProtNLM"/>
    </source>
</evidence>
<dbReference type="Pfam" id="PF22022">
    <property type="entry name" value="Phage_int_M"/>
    <property type="match status" value="1"/>
</dbReference>
<evidence type="ECO:0000313" key="9">
    <source>
        <dbReference type="Proteomes" id="UP000013117"/>
    </source>
</evidence>
<dbReference type="Gene3D" id="1.10.150.130">
    <property type="match status" value="1"/>
</dbReference>
<reference evidence="8 9" key="1">
    <citation type="submission" date="2013-02" db="EMBL/GenBank/DDBJ databases">
        <title>The Genome Sequence of Acinetobacter gerneri CIP 107464.</title>
        <authorList>
            <consortium name="The Broad Institute Genome Sequencing Platform"/>
            <consortium name="The Broad Institute Genome Sequencing Center for Infectious Disease"/>
            <person name="Cerqueira G."/>
            <person name="Feldgarden M."/>
            <person name="Courvalin P."/>
            <person name="Perichon B."/>
            <person name="Grillot-Courvalin C."/>
            <person name="Clermont D."/>
            <person name="Rocha E."/>
            <person name="Yoon E.-J."/>
            <person name="Nemec A."/>
            <person name="Walker B."/>
            <person name="Young S.K."/>
            <person name="Zeng Q."/>
            <person name="Gargeya S."/>
            <person name="Fitzgerald M."/>
            <person name="Haas B."/>
            <person name="Abouelleil A."/>
            <person name="Alvarado L."/>
            <person name="Arachchi H.M."/>
            <person name="Berlin A.M."/>
            <person name="Chapman S.B."/>
            <person name="Dewar J."/>
            <person name="Goldberg J."/>
            <person name="Griggs A."/>
            <person name="Gujja S."/>
            <person name="Hansen M."/>
            <person name="Howarth C."/>
            <person name="Imamovic A."/>
            <person name="Larimer J."/>
            <person name="McCowan C."/>
            <person name="Murphy C."/>
            <person name="Neiman D."/>
            <person name="Pearson M."/>
            <person name="Priest M."/>
            <person name="Roberts A."/>
            <person name="Saif S."/>
            <person name="Shea T."/>
            <person name="Sisk P."/>
            <person name="Sykes S."/>
            <person name="Wortman J."/>
            <person name="Nusbaum C."/>
            <person name="Birren B."/>
        </authorList>
    </citation>
    <scope>NUCLEOTIDE SEQUENCE [LARGE SCALE GENOMIC DNA]</scope>
    <source>
        <strain evidence="8 9">CIP 107464</strain>
    </source>
</reference>
<evidence type="ECO:0000256" key="1">
    <source>
        <dbReference type="ARBA" id="ARBA00008857"/>
    </source>
</evidence>
<protein>
    <recommendedName>
        <fullName evidence="10">Tyr recombinase domain-containing protein</fullName>
    </recommendedName>
</protein>
<dbReference type="CDD" id="cd00801">
    <property type="entry name" value="INT_P4_C"/>
    <property type="match status" value="1"/>
</dbReference>